<reference evidence="3" key="1">
    <citation type="journal article" date="2014" name="Int. J. Syst. Evol. Microbiol.">
        <title>Complete genome sequence of Corynebacterium casei LMG S-19264T (=DSM 44701T), isolated from a smear-ripened cheese.</title>
        <authorList>
            <consortium name="US DOE Joint Genome Institute (JGI-PGF)"/>
            <person name="Walter F."/>
            <person name="Albersmeier A."/>
            <person name="Kalinowski J."/>
            <person name="Ruckert C."/>
        </authorList>
    </citation>
    <scope>NUCLEOTIDE SEQUENCE</scope>
    <source>
        <strain evidence="3">CGMCC 1.15367</strain>
    </source>
</reference>
<feature type="region of interest" description="Disordered" evidence="1">
    <location>
        <begin position="51"/>
        <end position="117"/>
    </location>
</feature>
<proteinExistence type="predicted"/>
<feature type="compositionally biased region" description="Low complexity" evidence="1">
    <location>
        <begin position="83"/>
        <end position="95"/>
    </location>
</feature>
<dbReference type="EMBL" id="BMIQ01000001">
    <property type="protein sequence ID" value="GGD87489.1"/>
    <property type="molecule type" value="Genomic_DNA"/>
</dbReference>
<sequence length="117" mass="11964">MRRAIRPFLARFVLALVLLLALVPVASIAWAEPGAATSGTAVFDDYGHVGDDDAGRGPASGARHDHGGHVHEKLGTPPEYLLAPPAGGAGHASPSTRWGPGVDLHPSPEPPKVSVAA</sequence>
<evidence type="ECO:0008006" key="5">
    <source>
        <dbReference type="Google" id="ProtNLM"/>
    </source>
</evidence>
<keyword evidence="2" id="KW-0732">Signal</keyword>
<evidence type="ECO:0000313" key="4">
    <source>
        <dbReference type="Proteomes" id="UP000644699"/>
    </source>
</evidence>
<dbReference type="Proteomes" id="UP000644699">
    <property type="component" value="Unassembled WGS sequence"/>
</dbReference>
<protein>
    <recommendedName>
        <fullName evidence="5">Secreted protein</fullName>
    </recommendedName>
</protein>
<evidence type="ECO:0000256" key="1">
    <source>
        <dbReference type="SAM" id="MobiDB-lite"/>
    </source>
</evidence>
<name>A0A917DZF5_9HYPH</name>
<organism evidence="3 4">
    <name type="scientific">Aureimonas endophytica</name>
    <dbReference type="NCBI Taxonomy" id="2027858"/>
    <lineage>
        <taxon>Bacteria</taxon>
        <taxon>Pseudomonadati</taxon>
        <taxon>Pseudomonadota</taxon>
        <taxon>Alphaproteobacteria</taxon>
        <taxon>Hyphomicrobiales</taxon>
        <taxon>Aurantimonadaceae</taxon>
        <taxon>Aureimonas</taxon>
    </lineage>
</organism>
<comment type="caution">
    <text evidence="3">The sequence shown here is derived from an EMBL/GenBank/DDBJ whole genome shotgun (WGS) entry which is preliminary data.</text>
</comment>
<accession>A0A917DZF5</accession>
<reference evidence="3" key="2">
    <citation type="submission" date="2020-09" db="EMBL/GenBank/DDBJ databases">
        <authorList>
            <person name="Sun Q."/>
            <person name="Zhou Y."/>
        </authorList>
    </citation>
    <scope>NUCLEOTIDE SEQUENCE</scope>
    <source>
        <strain evidence="3">CGMCC 1.15367</strain>
    </source>
</reference>
<evidence type="ECO:0000313" key="3">
    <source>
        <dbReference type="EMBL" id="GGD87489.1"/>
    </source>
</evidence>
<feature type="chain" id="PRO_5037680432" description="Secreted protein" evidence="2">
    <location>
        <begin position="32"/>
        <end position="117"/>
    </location>
</feature>
<keyword evidence="4" id="KW-1185">Reference proteome</keyword>
<feature type="signal peptide" evidence="2">
    <location>
        <begin position="1"/>
        <end position="31"/>
    </location>
</feature>
<feature type="compositionally biased region" description="Basic and acidic residues" evidence="1">
    <location>
        <begin position="62"/>
        <end position="74"/>
    </location>
</feature>
<evidence type="ECO:0000256" key="2">
    <source>
        <dbReference type="SAM" id="SignalP"/>
    </source>
</evidence>
<dbReference type="AlphaFoldDB" id="A0A917DZF5"/>
<gene>
    <name evidence="3" type="ORF">GCM10011390_02760</name>
</gene>